<dbReference type="Pfam" id="PF02046">
    <property type="entry name" value="COX6A"/>
    <property type="match status" value="1"/>
</dbReference>
<evidence type="ECO:0000256" key="6">
    <source>
        <dbReference type="RuleBase" id="RU004396"/>
    </source>
</evidence>
<keyword evidence="9" id="KW-1185">Reference proteome</keyword>
<dbReference type="InterPro" id="IPR036418">
    <property type="entry name" value="Cyt_c_oxidase_su6a_sf"/>
</dbReference>
<dbReference type="GO" id="GO:0006123">
    <property type="term" value="P:mitochondrial electron transport, cytochrome c to oxygen"/>
    <property type="evidence" value="ECO:0007669"/>
    <property type="project" value="TreeGrafter"/>
</dbReference>
<evidence type="ECO:0000256" key="7">
    <source>
        <dbReference type="SAM" id="Phobius"/>
    </source>
</evidence>
<dbReference type="SUPFAM" id="SSF81411">
    <property type="entry name" value="Mitochondrial cytochrome c oxidase subunit VIa"/>
    <property type="match status" value="1"/>
</dbReference>
<evidence type="ECO:0000313" key="8">
    <source>
        <dbReference type="EMBL" id="ORY35994.1"/>
    </source>
</evidence>
<dbReference type="Proteomes" id="UP000193642">
    <property type="component" value="Unassembled WGS sequence"/>
</dbReference>
<dbReference type="PANTHER" id="PTHR11504">
    <property type="entry name" value="CYTOCHROME C OXIDASE POLYPEPTIDE VIA"/>
    <property type="match status" value="1"/>
</dbReference>
<evidence type="ECO:0000256" key="2">
    <source>
        <dbReference type="ARBA" id="ARBA00022792"/>
    </source>
</evidence>
<dbReference type="STRING" id="329046.A0A1Y2BMJ4"/>
<dbReference type="Gene3D" id="4.10.95.10">
    <property type="entry name" value="Cytochrome c oxidase, subunit VIa"/>
    <property type="match status" value="1"/>
</dbReference>
<keyword evidence="7" id="KW-0812">Transmembrane</keyword>
<dbReference type="PANTHER" id="PTHR11504:SF0">
    <property type="entry name" value="CYTOCHROME C OXIDASE SUBUNIT"/>
    <property type="match status" value="1"/>
</dbReference>
<dbReference type="GO" id="GO:0005743">
    <property type="term" value="C:mitochondrial inner membrane"/>
    <property type="evidence" value="ECO:0007669"/>
    <property type="project" value="UniProtKB-SubCell"/>
</dbReference>
<evidence type="ECO:0000313" key="9">
    <source>
        <dbReference type="Proteomes" id="UP000193642"/>
    </source>
</evidence>
<evidence type="ECO:0000256" key="5">
    <source>
        <dbReference type="ARBA" id="ARBA00023136"/>
    </source>
</evidence>
<dbReference type="EMBL" id="MCGO01000059">
    <property type="protein sequence ID" value="ORY35994.1"/>
    <property type="molecule type" value="Genomic_DNA"/>
</dbReference>
<evidence type="ECO:0008006" key="10">
    <source>
        <dbReference type="Google" id="ProtNLM"/>
    </source>
</evidence>
<evidence type="ECO:0000256" key="3">
    <source>
        <dbReference type="ARBA" id="ARBA00022946"/>
    </source>
</evidence>
<proteinExistence type="inferred from homology"/>
<dbReference type="GO" id="GO:0030234">
    <property type="term" value="F:enzyme regulator activity"/>
    <property type="evidence" value="ECO:0007669"/>
    <property type="project" value="TreeGrafter"/>
</dbReference>
<reference evidence="8 9" key="1">
    <citation type="submission" date="2016-07" db="EMBL/GenBank/DDBJ databases">
        <title>Pervasive Adenine N6-methylation of Active Genes in Fungi.</title>
        <authorList>
            <consortium name="DOE Joint Genome Institute"/>
            <person name="Mondo S.J."/>
            <person name="Dannebaum R.O."/>
            <person name="Kuo R.C."/>
            <person name="Labutti K."/>
            <person name="Haridas S."/>
            <person name="Kuo A."/>
            <person name="Salamov A."/>
            <person name="Ahrendt S.R."/>
            <person name="Lipzen A."/>
            <person name="Sullivan W."/>
            <person name="Andreopoulos W.B."/>
            <person name="Clum A."/>
            <person name="Lindquist E."/>
            <person name="Daum C."/>
            <person name="Ramamoorthy G.K."/>
            <person name="Gryganskyi A."/>
            <person name="Culley D."/>
            <person name="Magnuson J.K."/>
            <person name="James T.Y."/>
            <person name="O'Malley M.A."/>
            <person name="Stajich J.E."/>
            <person name="Spatafora J.W."/>
            <person name="Visel A."/>
            <person name="Grigoriev I.V."/>
        </authorList>
    </citation>
    <scope>NUCLEOTIDE SEQUENCE [LARGE SCALE GENOMIC DNA]</scope>
    <source>
        <strain evidence="8 9">JEL800</strain>
    </source>
</reference>
<keyword evidence="5 7" id="KW-0472">Membrane</keyword>
<name>A0A1Y2BMJ4_9FUNG</name>
<comment type="similarity">
    <text evidence="6">Belongs to the cytochrome c oxidase subunit 6A family.</text>
</comment>
<sequence length="124" mass="14351">MFASRAVSRLFVRNSSSVARSFTENSPASFPSVKDTMVKSNYHEYEHAHKSTNTWFWINLFVTIPGLAAVCYFAVPTELEHLNHLLEHPREFETLPYMRKRKTQFPWGDNSLFHHPNANPAPSE</sequence>
<dbReference type="AlphaFoldDB" id="A0A1Y2BMJ4"/>
<comment type="caution">
    <text evidence="8">The sequence shown here is derived from an EMBL/GenBank/DDBJ whole genome shotgun (WGS) entry which is preliminary data.</text>
</comment>
<gene>
    <name evidence="8" type="ORF">BCR33DRAFT_722467</name>
</gene>
<evidence type="ECO:0000256" key="4">
    <source>
        <dbReference type="ARBA" id="ARBA00023128"/>
    </source>
</evidence>
<comment type="subcellular location">
    <subcellularLocation>
        <location evidence="1">Mitochondrion inner membrane</location>
    </subcellularLocation>
</comment>
<accession>A0A1Y2BMJ4</accession>
<keyword evidence="7" id="KW-1133">Transmembrane helix</keyword>
<protein>
    <recommendedName>
        <fullName evidence="10">Mitochondrial cytochrome c oxidase subunit VIa</fullName>
    </recommendedName>
</protein>
<dbReference type="InterPro" id="IPR001349">
    <property type="entry name" value="Cyt_c_oxidase_su6a"/>
</dbReference>
<keyword evidence="2" id="KW-0999">Mitochondrion inner membrane</keyword>
<organism evidence="8 9">
    <name type="scientific">Rhizoclosmatium globosum</name>
    <dbReference type="NCBI Taxonomy" id="329046"/>
    <lineage>
        <taxon>Eukaryota</taxon>
        <taxon>Fungi</taxon>
        <taxon>Fungi incertae sedis</taxon>
        <taxon>Chytridiomycota</taxon>
        <taxon>Chytridiomycota incertae sedis</taxon>
        <taxon>Chytridiomycetes</taxon>
        <taxon>Chytridiales</taxon>
        <taxon>Chytriomycetaceae</taxon>
        <taxon>Rhizoclosmatium</taxon>
    </lineage>
</organism>
<keyword evidence="3" id="KW-0809">Transit peptide</keyword>
<evidence type="ECO:0000256" key="1">
    <source>
        <dbReference type="ARBA" id="ARBA00004273"/>
    </source>
</evidence>
<dbReference type="OrthoDB" id="5947505at2759"/>
<keyword evidence="4" id="KW-0496">Mitochondrion</keyword>
<feature type="transmembrane region" description="Helical" evidence="7">
    <location>
        <begin position="55"/>
        <end position="75"/>
    </location>
</feature>